<dbReference type="PANTHER" id="PTHR30185:SF18">
    <property type="entry name" value="TRANSCRIPTIONAL REGULATOR MTLR"/>
    <property type="match status" value="1"/>
</dbReference>
<reference evidence="4 5" key="1">
    <citation type="submission" date="2017-05" db="EMBL/GenBank/DDBJ databases">
        <title>The Genome Sequence of Enterococcus sp. 8G7_MSG3316.</title>
        <authorList>
            <consortium name="The Broad Institute Genomics Platform"/>
            <consortium name="The Broad Institute Genomic Center for Infectious Diseases"/>
            <person name="Earl A."/>
            <person name="Manson A."/>
            <person name="Schwartman J."/>
            <person name="Gilmore M."/>
            <person name="Abouelleil A."/>
            <person name="Cao P."/>
            <person name="Chapman S."/>
            <person name="Cusick C."/>
            <person name="Shea T."/>
            <person name="Young S."/>
            <person name="Neafsey D."/>
            <person name="Nusbaum C."/>
            <person name="Birren B."/>
        </authorList>
    </citation>
    <scope>NUCLEOTIDE SEQUENCE [LARGE SCALE GENOMIC DNA]</scope>
    <source>
        <strain evidence="4 5">8G7_MSG3316</strain>
    </source>
</reference>
<organism evidence="4 5">
    <name type="scientific">Candidatus Enterococcus testudinis</name>
    <dbReference type="NCBI Taxonomy" id="1834191"/>
    <lineage>
        <taxon>Bacteria</taxon>
        <taxon>Bacillati</taxon>
        <taxon>Bacillota</taxon>
        <taxon>Bacilli</taxon>
        <taxon>Lactobacillales</taxon>
        <taxon>Enterococcaceae</taxon>
        <taxon>Enterococcus</taxon>
    </lineage>
</organism>
<dbReference type="Proteomes" id="UP000195043">
    <property type="component" value="Unassembled WGS sequence"/>
</dbReference>
<dbReference type="STRING" id="1834191.A5886_000965"/>
<evidence type="ECO:0000313" key="5">
    <source>
        <dbReference type="Proteomes" id="UP000195043"/>
    </source>
</evidence>
<gene>
    <name evidence="4" type="ORF">A5886_000965</name>
</gene>
<dbReference type="InterPro" id="IPR050661">
    <property type="entry name" value="BglG_antiterminators"/>
</dbReference>
<evidence type="ECO:0000256" key="1">
    <source>
        <dbReference type="ARBA" id="ARBA00023015"/>
    </source>
</evidence>
<accession>A0A242A4P6</accession>
<keyword evidence="2" id="KW-0804">Transcription</keyword>
<dbReference type="InterPro" id="IPR007737">
    <property type="entry name" value="Mga_HTH"/>
</dbReference>
<keyword evidence="1" id="KW-0805">Transcription regulation</keyword>
<dbReference type="AlphaFoldDB" id="A0A242A4P6"/>
<name>A0A242A4P6_9ENTE</name>
<dbReference type="InterPro" id="IPR036388">
    <property type="entry name" value="WH-like_DNA-bd_sf"/>
</dbReference>
<dbReference type="Gene3D" id="1.10.10.10">
    <property type="entry name" value="Winged helix-like DNA-binding domain superfamily/Winged helix DNA-binding domain"/>
    <property type="match status" value="1"/>
</dbReference>
<protein>
    <recommendedName>
        <fullName evidence="3">Mga helix-turn-helix domain-containing protein</fullName>
    </recommendedName>
</protein>
<dbReference type="EMBL" id="NGKU01000001">
    <property type="protein sequence ID" value="OTN75889.1"/>
    <property type="molecule type" value="Genomic_DNA"/>
</dbReference>
<dbReference type="Pfam" id="PF05043">
    <property type="entry name" value="Mga"/>
    <property type="match status" value="1"/>
</dbReference>
<evidence type="ECO:0000313" key="4">
    <source>
        <dbReference type="EMBL" id="OTN75889.1"/>
    </source>
</evidence>
<proteinExistence type="predicted"/>
<comment type="caution">
    <text evidence="4">The sequence shown here is derived from an EMBL/GenBank/DDBJ whole genome shotgun (WGS) entry which is preliminary data.</text>
</comment>
<dbReference type="RefSeq" id="WP_256926144.1">
    <property type="nucleotide sequence ID" value="NZ_NGKU01000001.1"/>
</dbReference>
<dbReference type="PANTHER" id="PTHR30185">
    <property type="entry name" value="CRYPTIC BETA-GLUCOSIDE BGL OPERON ANTITERMINATOR"/>
    <property type="match status" value="1"/>
</dbReference>
<sequence length="506" mass="59620">MKNFQLHFVTNKTTARWLQMLNTLEKSTVCSATELAEISHSTSRTIGKDIHLIRDYFRDAILLKSTHHGYVFTPLSLTVYEEKKASLLSNEPLFIILESIFFSELLPLDEWAERLYLSKKTLAKYISNLQDQLNHFDLTLSLDPVNIIGNEADIRKFFCTLFYESDITPHTVFPSLAAQQAVNEMSSLFENESYQNTSFSLYTYLLYITLERFIQGNTVEINEELHHALRHSVQLFHFQQINIVIDKYYDFKLSENELIFLFVSIITQRKLSNITIEQKFCLSYNHWSRIGALTTDFAQLLALSPQHDKRDLIFLESFFTTAKLKECMSVSANRNTEDINIFIQQIFPDEFLHYYEFLAQNAHYLAIFSKTYLTDFCSNLVIYIETIRLRYWKQTQHIAFIFEGNNNITQFIEALSYKYFSGHHQLFYPDSGEVNRSYLIDNQIDLLITNYPEHMSEFREVTDCLLFKTIPDAADWNRLIKQLNPKIMNQYQIVDKAHTDYYQQTE</sequence>
<keyword evidence="5" id="KW-1185">Reference proteome</keyword>
<evidence type="ECO:0000256" key="2">
    <source>
        <dbReference type="ARBA" id="ARBA00023163"/>
    </source>
</evidence>
<feature type="domain" description="Mga helix-turn-helix" evidence="3">
    <location>
        <begin position="87"/>
        <end position="162"/>
    </location>
</feature>
<evidence type="ECO:0000259" key="3">
    <source>
        <dbReference type="Pfam" id="PF05043"/>
    </source>
</evidence>